<dbReference type="GO" id="GO:0016705">
    <property type="term" value="F:oxidoreductase activity, acting on paired donors, with incorporation or reduction of molecular oxygen"/>
    <property type="evidence" value="ECO:0007669"/>
    <property type="project" value="InterPro"/>
</dbReference>
<dbReference type="Pfam" id="PF01494">
    <property type="entry name" value="FAD_binding_3"/>
    <property type="match status" value="1"/>
</dbReference>
<keyword evidence="6" id="KW-0503">Monooxygenase</keyword>
<proteinExistence type="inferred from homology"/>
<evidence type="ECO:0000256" key="4">
    <source>
        <dbReference type="ARBA" id="ARBA00022827"/>
    </source>
</evidence>
<name>A0A1J0ADK6_9CYAN</name>
<dbReference type="OrthoDB" id="9766816at2"/>
<evidence type="ECO:0000256" key="6">
    <source>
        <dbReference type="ARBA" id="ARBA00023033"/>
    </source>
</evidence>
<dbReference type="Gene3D" id="3.50.50.60">
    <property type="entry name" value="FAD/NAD(P)-binding domain"/>
    <property type="match status" value="2"/>
</dbReference>
<keyword evidence="5" id="KW-0560">Oxidoreductase</keyword>
<evidence type="ECO:0000259" key="7">
    <source>
        <dbReference type="Pfam" id="PF01494"/>
    </source>
</evidence>
<dbReference type="PROSITE" id="PS01304">
    <property type="entry name" value="UBIH"/>
    <property type="match status" value="1"/>
</dbReference>
<evidence type="ECO:0000313" key="8">
    <source>
        <dbReference type="EMBL" id="APB34020.1"/>
    </source>
</evidence>
<dbReference type="KEGG" id="glt:GlitD10_1695"/>
<reference evidence="8 9" key="1">
    <citation type="submission" date="2016-10" db="EMBL/GenBank/DDBJ databases">
        <title>Description of Gloeomargarita lithophora gen. nov., sp. nov., a thylakoid-bearing basal-branching cyanobacterium with intracellular carbonates, and proposal for Gloeomargaritales ord. nov.</title>
        <authorList>
            <person name="Moreira D."/>
            <person name="Tavera R."/>
            <person name="Benzerara K."/>
            <person name="Skouri-Panet F."/>
            <person name="Couradeau E."/>
            <person name="Gerard E."/>
            <person name="Loussert C."/>
            <person name="Novelo E."/>
            <person name="Zivanovic Y."/>
            <person name="Lopez-Garcia P."/>
        </authorList>
    </citation>
    <scope>NUCLEOTIDE SEQUENCE [LARGE SCALE GENOMIC DNA]</scope>
    <source>
        <strain evidence="8 9">D10</strain>
    </source>
</reference>
<evidence type="ECO:0000313" key="9">
    <source>
        <dbReference type="Proteomes" id="UP000180235"/>
    </source>
</evidence>
<dbReference type="GO" id="GO:0110142">
    <property type="term" value="C:ubiquinone biosynthesis complex"/>
    <property type="evidence" value="ECO:0007669"/>
    <property type="project" value="UniProtKB-ARBA"/>
</dbReference>
<comment type="cofactor">
    <cofactor evidence="1">
        <name>FAD</name>
        <dbReference type="ChEBI" id="CHEBI:57692"/>
    </cofactor>
</comment>
<dbReference type="InterPro" id="IPR010971">
    <property type="entry name" value="UbiH/COQ6"/>
</dbReference>
<dbReference type="EMBL" id="CP017675">
    <property type="protein sequence ID" value="APB34020.1"/>
    <property type="molecule type" value="Genomic_DNA"/>
</dbReference>
<comment type="similarity">
    <text evidence="2">Belongs to the UbiH/COQ6 family.</text>
</comment>
<dbReference type="InterPro" id="IPR002938">
    <property type="entry name" value="FAD-bd"/>
</dbReference>
<keyword evidence="9" id="KW-1185">Reference proteome</keyword>
<keyword evidence="3" id="KW-0285">Flavoprotein</keyword>
<accession>A0A1J0ADK6</accession>
<dbReference type="SUPFAM" id="SSF51905">
    <property type="entry name" value="FAD/NAD(P)-binding domain"/>
    <property type="match status" value="1"/>
</dbReference>
<dbReference type="FunFam" id="3.50.50.60:FF:000021">
    <property type="entry name" value="Ubiquinone biosynthesis monooxygenase COQ6"/>
    <property type="match status" value="1"/>
</dbReference>
<dbReference type="NCBIfam" id="TIGR01988">
    <property type="entry name" value="Ubi-OHases"/>
    <property type="match status" value="1"/>
</dbReference>
<organism evidence="8 9">
    <name type="scientific">Gloeomargarita lithophora Alchichica-D10</name>
    <dbReference type="NCBI Taxonomy" id="1188229"/>
    <lineage>
        <taxon>Bacteria</taxon>
        <taxon>Bacillati</taxon>
        <taxon>Cyanobacteriota</taxon>
        <taxon>Cyanophyceae</taxon>
        <taxon>Gloeomargaritales</taxon>
        <taxon>Gloeomargaritaceae</taxon>
        <taxon>Gloeomargarita</taxon>
    </lineage>
</organism>
<dbReference type="Proteomes" id="UP000180235">
    <property type="component" value="Chromosome"/>
</dbReference>
<feature type="domain" description="FAD-binding" evidence="7">
    <location>
        <begin position="12"/>
        <end position="340"/>
    </location>
</feature>
<gene>
    <name evidence="8" type="primary">ubiH</name>
    <name evidence="8" type="ORF">GlitD10_1695</name>
</gene>
<dbReference type="GO" id="GO:0071949">
    <property type="term" value="F:FAD binding"/>
    <property type="evidence" value="ECO:0007669"/>
    <property type="project" value="InterPro"/>
</dbReference>
<dbReference type="PRINTS" id="PR00420">
    <property type="entry name" value="RNGMNOXGNASE"/>
</dbReference>
<evidence type="ECO:0000256" key="5">
    <source>
        <dbReference type="ARBA" id="ARBA00023002"/>
    </source>
</evidence>
<protein>
    <submittedName>
        <fullName evidence="8">2-octaprenyl-6-methoxyphenol hydroxylase</fullName>
    </submittedName>
</protein>
<dbReference type="PANTHER" id="PTHR43876">
    <property type="entry name" value="UBIQUINONE BIOSYNTHESIS MONOOXYGENASE COQ6, MITOCHONDRIAL"/>
    <property type="match status" value="1"/>
</dbReference>
<dbReference type="InterPro" id="IPR018168">
    <property type="entry name" value="Ubi_Hdrlase_CS"/>
</dbReference>
<dbReference type="InterPro" id="IPR051205">
    <property type="entry name" value="UbiH/COQ6_monooxygenase"/>
</dbReference>
<dbReference type="AlphaFoldDB" id="A0A1J0ADK6"/>
<sequence>MADRGRTQGDWDYDVLIVGGSLVGLTLAAWLGQGGVRVLVVEGQRGVAGSASRIYALMPLTQMVWETLGVWPLIAPQVQTYDQIDLSDQGRSGVSFTPADLGGKRRLGHVAEHGRIWPVLRDFISKIPSVTYWEATELVDFTLGLTEVAVNIQRNSEMIHLAVGLIVGADGAKSQVRQQAGIGTWGWRYGQSCLTTVLRADQPPTAYERFWPTGPLAVLPLPDQRWGIVWTLSHAQATHWVDAPAGDFLAELTPYLPFQEVTLAGERRCFPVGWRQARRYVRPRLALVGDAAHGCHPVGGQGLNLGIRDAATLGEILASAHRWGNDLGQLDILQSYEKCRWPQNLLSLLFTDSLNRVFSQGWVPLVGLRAVVLAALNRVGGLRRLSLHFMAGLWGKLPDNL</sequence>
<evidence type="ECO:0000256" key="3">
    <source>
        <dbReference type="ARBA" id="ARBA00022630"/>
    </source>
</evidence>
<dbReference type="GO" id="GO:0004497">
    <property type="term" value="F:monooxygenase activity"/>
    <property type="evidence" value="ECO:0007669"/>
    <property type="project" value="UniProtKB-KW"/>
</dbReference>
<evidence type="ECO:0000256" key="2">
    <source>
        <dbReference type="ARBA" id="ARBA00005349"/>
    </source>
</evidence>
<dbReference type="RefSeq" id="WP_071454525.1">
    <property type="nucleotide sequence ID" value="NZ_CP017675.1"/>
</dbReference>
<dbReference type="InterPro" id="IPR036188">
    <property type="entry name" value="FAD/NAD-bd_sf"/>
</dbReference>
<dbReference type="GO" id="GO:0006744">
    <property type="term" value="P:ubiquinone biosynthetic process"/>
    <property type="evidence" value="ECO:0007669"/>
    <property type="project" value="InterPro"/>
</dbReference>
<keyword evidence="4" id="KW-0274">FAD</keyword>
<dbReference type="STRING" id="1188229.GlitD10_1695"/>
<dbReference type="PANTHER" id="PTHR43876:SF7">
    <property type="entry name" value="UBIQUINONE BIOSYNTHESIS MONOOXYGENASE COQ6, MITOCHONDRIAL"/>
    <property type="match status" value="1"/>
</dbReference>
<evidence type="ECO:0000256" key="1">
    <source>
        <dbReference type="ARBA" id="ARBA00001974"/>
    </source>
</evidence>